<evidence type="ECO:0000256" key="2">
    <source>
        <dbReference type="ARBA" id="ARBA00012307"/>
    </source>
</evidence>
<dbReference type="OrthoDB" id="10352252at2759"/>
<dbReference type="Pfam" id="PF08541">
    <property type="entry name" value="ACP_syn_III_C"/>
    <property type="match status" value="1"/>
</dbReference>
<dbReference type="Gene3D" id="3.40.47.10">
    <property type="match status" value="1"/>
</dbReference>
<dbReference type="GeneID" id="17038247"/>
<gene>
    <name evidence="6" type="ORF">COCSUDRAFT_57989</name>
</gene>
<feature type="domain" description="FAE" evidence="4">
    <location>
        <begin position="23"/>
        <end position="274"/>
    </location>
</feature>
<organism evidence="6 7">
    <name type="scientific">Coccomyxa subellipsoidea (strain C-169)</name>
    <name type="common">Green microalga</name>
    <dbReference type="NCBI Taxonomy" id="574566"/>
    <lineage>
        <taxon>Eukaryota</taxon>
        <taxon>Viridiplantae</taxon>
        <taxon>Chlorophyta</taxon>
        <taxon>core chlorophytes</taxon>
        <taxon>Trebouxiophyceae</taxon>
        <taxon>Trebouxiophyceae incertae sedis</taxon>
        <taxon>Coccomyxaceae</taxon>
        <taxon>Coccomyxa</taxon>
        <taxon>Coccomyxa subellipsoidea</taxon>
    </lineage>
</organism>
<dbReference type="InterPro" id="IPR016039">
    <property type="entry name" value="Thiolase-like"/>
</dbReference>
<dbReference type="EMBL" id="AGSI01000016">
    <property type="protein sequence ID" value="EIE20271.1"/>
    <property type="molecule type" value="Genomic_DNA"/>
</dbReference>
<dbReference type="STRING" id="574566.I0YPF2"/>
<evidence type="ECO:0000259" key="4">
    <source>
        <dbReference type="Pfam" id="PF08392"/>
    </source>
</evidence>
<dbReference type="InterPro" id="IPR013747">
    <property type="entry name" value="ACP_syn_III_C"/>
</dbReference>
<dbReference type="Proteomes" id="UP000007264">
    <property type="component" value="Unassembled WGS sequence"/>
</dbReference>
<dbReference type="GO" id="GO:0009922">
    <property type="term" value="F:fatty acid elongase activity"/>
    <property type="evidence" value="ECO:0007669"/>
    <property type="project" value="UniProtKB-EC"/>
</dbReference>
<name>I0YPF2_COCSC</name>
<proteinExistence type="inferred from homology"/>
<dbReference type="KEGG" id="csl:COCSUDRAFT_57989"/>
<dbReference type="PANTHER" id="PTHR31561">
    <property type="entry name" value="3-KETOACYL-COA SYNTHASE"/>
    <property type="match status" value="1"/>
</dbReference>
<dbReference type="AlphaFoldDB" id="I0YPF2"/>
<keyword evidence="3" id="KW-0808">Transferase</keyword>
<evidence type="ECO:0000256" key="3">
    <source>
        <dbReference type="ARBA" id="ARBA00022679"/>
    </source>
</evidence>
<evidence type="ECO:0000313" key="6">
    <source>
        <dbReference type="EMBL" id="EIE20271.1"/>
    </source>
</evidence>
<comment type="similarity">
    <text evidence="1">Belongs to the thiolase-like superfamily. Chalcone/stilbene synthases family.</text>
</comment>
<evidence type="ECO:0000259" key="5">
    <source>
        <dbReference type="Pfam" id="PF08541"/>
    </source>
</evidence>
<comment type="caution">
    <text evidence="6">The sequence shown here is derived from an EMBL/GenBank/DDBJ whole genome shotgun (WGS) entry which is preliminary data.</text>
</comment>
<dbReference type="eggNOG" id="ENOG502QPKZ">
    <property type="taxonomic scope" value="Eukaryota"/>
</dbReference>
<protein>
    <recommendedName>
        <fullName evidence="2">very-long-chain 3-oxoacyl-CoA synthase</fullName>
        <ecNumber evidence="2">2.3.1.199</ecNumber>
    </recommendedName>
</protein>
<dbReference type="RefSeq" id="XP_005644815.1">
    <property type="nucleotide sequence ID" value="XM_005644758.1"/>
</dbReference>
<dbReference type="InterPro" id="IPR013601">
    <property type="entry name" value="FAE1_typ3_polyketide_synth"/>
</dbReference>
<dbReference type="Pfam" id="PF08392">
    <property type="entry name" value="FAE1_CUT1_RppA"/>
    <property type="match status" value="1"/>
</dbReference>
<keyword evidence="7" id="KW-1185">Reference proteome</keyword>
<feature type="domain" description="Beta-ketoacyl-[acyl-carrier-protein] synthase III C-terminal" evidence="5">
    <location>
        <begin position="286"/>
        <end position="367"/>
    </location>
</feature>
<dbReference type="GO" id="GO:0016020">
    <property type="term" value="C:membrane"/>
    <property type="evidence" value="ECO:0007669"/>
    <property type="project" value="InterPro"/>
</dbReference>
<evidence type="ECO:0000313" key="7">
    <source>
        <dbReference type="Proteomes" id="UP000007264"/>
    </source>
</evidence>
<accession>I0YPF2</accession>
<dbReference type="SUPFAM" id="SSF53901">
    <property type="entry name" value="Thiolase-like"/>
    <property type="match status" value="1"/>
</dbReference>
<dbReference type="EC" id="2.3.1.199" evidence="2"/>
<dbReference type="GO" id="GO:0006633">
    <property type="term" value="P:fatty acid biosynthetic process"/>
    <property type="evidence" value="ECO:0007669"/>
    <property type="project" value="InterPro"/>
</dbReference>
<sequence>MKLKEVLFRNKGTGVFLLDFSVFARFNEETLSVMRKVYFGDEAGVGDATGIPKGIVANVPFDVSMDAALAEMEMVIYQVAETAMQASNIKPSEVDILITATDTYVPVPSMSAMIANRFGMRTDLRTYSLAGHACTSGVIAVELAQQLLKARAAKGKVALVVLHESCTAGFSGSNDKACAAANVLFRLNGAALVLSNRSKDRRRAKYELMHTERTLLATDKAFNSIKVRQASDGETGVFLHKEDLLAAAGKTIKLTLTKLAPRILPLSELFRAAWNKDYKPDLARAFDHILIHTGAAAVITAVVKGLQLDPKAAVPSSEALERFGNTTMCSTYYILANIESQGGIKKGDRILQLGFGSGFKCGAAFWRARRTVKDAKHKAWEPYT</sequence>
<evidence type="ECO:0000256" key="1">
    <source>
        <dbReference type="ARBA" id="ARBA00005531"/>
    </source>
</evidence>
<dbReference type="InterPro" id="IPR012392">
    <property type="entry name" value="3-ktacl-CoA_syn"/>
</dbReference>
<reference evidence="6 7" key="1">
    <citation type="journal article" date="2012" name="Genome Biol.">
        <title>The genome of the polar eukaryotic microalga coccomyxa subellipsoidea reveals traits of cold adaptation.</title>
        <authorList>
            <person name="Blanc G."/>
            <person name="Agarkova I."/>
            <person name="Grimwood J."/>
            <person name="Kuo A."/>
            <person name="Brueggeman A."/>
            <person name="Dunigan D."/>
            <person name="Gurnon J."/>
            <person name="Ladunga I."/>
            <person name="Lindquist E."/>
            <person name="Lucas S."/>
            <person name="Pangilinan J."/>
            <person name="Proschold T."/>
            <person name="Salamov A."/>
            <person name="Schmutz J."/>
            <person name="Weeks D."/>
            <person name="Yamada T."/>
            <person name="Claverie J.M."/>
            <person name="Grigoriev I."/>
            <person name="Van Etten J."/>
            <person name="Lomsadze A."/>
            <person name="Borodovsky M."/>
        </authorList>
    </citation>
    <scope>NUCLEOTIDE SEQUENCE [LARGE SCALE GENOMIC DNA]</scope>
    <source>
        <strain evidence="6 7">C-169</strain>
    </source>
</reference>